<comment type="caution">
    <text evidence="2">The sequence shown here is derived from an EMBL/GenBank/DDBJ whole genome shotgun (WGS) entry which is preliminary data.</text>
</comment>
<evidence type="ECO:0000313" key="2">
    <source>
        <dbReference type="EMBL" id="RKS80664.1"/>
    </source>
</evidence>
<keyword evidence="1" id="KW-1133">Transmembrane helix</keyword>
<reference evidence="2 3" key="1">
    <citation type="submission" date="2018-10" db="EMBL/GenBank/DDBJ databases">
        <title>Genomic Encyclopedia of Archaeal and Bacterial Type Strains, Phase II (KMG-II): from individual species to whole genera.</title>
        <authorList>
            <person name="Goeker M."/>
        </authorList>
    </citation>
    <scope>NUCLEOTIDE SEQUENCE [LARGE SCALE GENOMIC DNA]</scope>
    <source>
        <strain evidence="2 3">RP-AC37</strain>
    </source>
</reference>
<gene>
    <name evidence="2" type="ORF">CLV35_0254</name>
</gene>
<evidence type="ECO:0000256" key="1">
    <source>
        <dbReference type="SAM" id="Phobius"/>
    </source>
</evidence>
<evidence type="ECO:0000313" key="3">
    <source>
        <dbReference type="Proteomes" id="UP000281955"/>
    </source>
</evidence>
<dbReference type="AlphaFoldDB" id="A0A420XV04"/>
<accession>A0A420XV04</accession>
<name>A0A420XV04_9ACTN</name>
<organism evidence="2 3">
    <name type="scientific">Motilibacter peucedani</name>
    <dbReference type="NCBI Taxonomy" id="598650"/>
    <lineage>
        <taxon>Bacteria</taxon>
        <taxon>Bacillati</taxon>
        <taxon>Actinomycetota</taxon>
        <taxon>Actinomycetes</taxon>
        <taxon>Motilibacterales</taxon>
        <taxon>Motilibacteraceae</taxon>
        <taxon>Motilibacter</taxon>
    </lineage>
</organism>
<protein>
    <submittedName>
        <fullName evidence="2">Uncharacterized protein</fullName>
    </submittedName>
</protein>
<dbReference type="InParanoid" id="A0A420XV04"/>
<dbReference type="Proteomes" id="UP000281955">
    <property type="component" value="Unassembled WGS sequence"/>
</dbReference>
<proteinExistence type="predicted"/>
<keyword evidence="1" id="KW-0812">Transmembrane</keyword>
<keyword evidence="3" id="KW-1185">Reference proteome</keyword>
<feature type="transmembrane region" description="Helical" evidence="1">
    <location>
        <begin position="7"/>
        <end position="26"/>
    </location>
</feature>
<keyword evidence="1" id="KW-0472">Membrane</keyword>
<sequence>MSVFDRVLRGFAAVALVVAGVFAALAGDWPGSVFYAVLLTWGVVMTVRQLRRRDLER</sequence>
<dbReference type="EMBL" id="RBWV01000003">
    <property type="protein sequence ID" value="RKS80664.1"/>
    <property type="molecule type" value="Genomic_DNA"/>
</dbReference>
<feature type="transmembrane region" description="Helical" evidence="1">
    <location>
        <begin position="32"/>
        <end position="50"/>
    </location>
</feature>
<dbReference type="RefSeq" id="WP_183061577.1">
    <property type="nucleotide sequence ID" value="NZ_RBWV01000003.1"/>
</dbReference>